<reference evidence="1 2" key="1">
    <citation type="submission" date="2018-03" db="EMBL/GenBank/DDBJ databases">
        <title>Draft Genome Sequences of the Obligatory Marine Myxobacteria Enhygromyxa salina SWB005.</title>
        <authorList>
            <person name="Poehlein A."/>
            <person name="Moghaddam J.A."/>
            <person name="Harms H."/>
            <person name="Alanjari M."/>
            <person name="Koenig G.M."/>
            <person name="Daniel R."/>
            <person name="Schaeberle T.F."/>
        </authorList>
    </citation>
    <scope>NUCLEOTIDE SEQUENCE [LARGE SCALE GENOMIC DNA]</scope>
    <source>
        <strain evidence="1 2">SWB005</strain>
    </source>
</reference>
<keyword evidence="2" id="KW-1185">Reference proteome</keyword>
<accession>A0A2S9XRP7</accession>
<name>A0A2S9XRP7_9BACT</name>
<evidence type="ECO:0000313" key="1">
    <source>
        <dbReference type="EMBL" id="PRP95535.1"/>
    </source>
</evidence>
<dbReference type="AlphaFoldDB" id="A0A2S9XRP7"/>
<dbReference type="RefSeq" id="WP_106393144.1">
    <property type="nucleotide sequence ID" value="NZ_PVNK01000168.1"/>
</dbReference>
<protein>
    <submittedName>
        <fullName evidence="1">Uncharacterized protein</fullName>
    </submittedName>
</protein>
<organism evidence="1 2">
    <name type="scientific">Enhygromyxa salina</name>
    <dbReference type="NCBI Taxonomy" id="215803"/>
    <lineage>
        <taxon>Bacteria</taxon>
        <taxon>Pseudomonadati</taxon>
        <taxon>Myxococcota</taxon>
        <taxon>Polyangia</taxon>
        <taxon>Nannocystales</taxon>
        <taxon>Nannocystaceae</taxon>
        <taxon>Enhygromyxa</taxon>
    </lineage>
</organism>
<proteinExistence type="predicted"/>
<dbReference type="Proteomes" id="UP000237968">
    <property type="component" value="Unassembled WGS sequence"/>
</dbReference>
<gene>
    <name evidence="1" type="ORF">ENSA5_38180</name>
</gene>
<comment type="caution">
    <text evidence="1">The sequence shown here is derived from an EMBL/GenBank/DDBJ whole genome shotgun (WGS) entry which is preliminary data.</text>
</comment>
<evidence type="ECO:0000313" key="2">
    <source>
        <dbReference type="Proteomes" id="UP000237968"/>
    </source>
</evidence>
<sequence length="179" mass="19499">MSESPRCALCRTTEDPRPNRIGGIDLCRRCHDGGAVAAAHARGFQLRVKCGFVGHGDKRVYVAQGDASVARPLFDASFRRKGLASLVGLLGMTIRVEDPLFHKLGVIITRDKPGTHRFIDDDGAQTAVMDLLGEDVSVKVKRAGQVKLSGRRKHEPFDQTAIERELAVLLVHLDGYAAS</sequence>
<dbReference type="EMBL" id="PVNK01000168">
    <property type="protein sequence ID" value="PRP95535.1"/>
    <property type="molecule type" value="Genomic_DNA"/>
</dbReference>